<proteinExistence type="predicted"/>
<name>A0A0A1TNA6_9HYPO</name>
<sequence length="217" mass="23493">MSGAGLAVVAISFDLAAHAKATASPEFMDLVELTKDSPGRSIYTVLHTPIKDLLVIFPTEKRAFLMGIFNIDVYFGLSALVSDILITHGLPGERLPPELIAHIKGDANPAADSAVDGRFQFYCLPAAQHDASTLHEAPLQSYAWGEMPVSALHLYQAKHASAASILIAGPKAVNRSWGGRWSNSTIRCDMFLKKEFTSAEAEEIWTEIQGQAKELTA</sequence>
<accession>A0A0A1TNA6</accession>
<dbReference type="OrthoDB" id="4867270at2759"/>
<keyword evidence="2" id="KW-1185">Reference proteome</keyword>
<reference evidence="1 2" key="1">
    <citation type="journal article" date="2015" name="Genome Announc.">
        <title>Draft Genome Sequence and Gene Annotation of the Entomopathogenic Fungus Verticillium hemipterigenum.</title>
        <authorList>
            <person name="Horn F."/>
            <person name="Habel A."/>
            <person name="Scharf D.H."/>
            <person name="Dworschak J."/>
            <person name="Brakhage A.A."/>
            <person name="Guthke R."/>
            <person name="Hertweck C."/>
            <person name="Linde J."/>
        </authorList>
    </citation>
    <scope>NUCLEOTIDE SEQUENCE [LARGE SCALE GENOMIC DNA]</scope>
</reference>
<evidence type="ECO:0000313" key="1">
    <source>
        <dbReference type="EMBL" id="CEJ92885.1"/>
    </source>
</evidence>
<dbReference type="EMBL" id="CDHN01000005">
    <property type="protein sequence ID" value="CEJ92885.1"/>
    <property type="molecule type" value="Genomic_DNA"/>
</dbReference>
<organism evidence="1 2">
    <name type="scientific">[Torrubiella] hemipterigena</name>
    <dbReference type="NCBI Taxonomy" id="1531966"/>
    <lineage>
        <taxon>Eukaryota</taxon>
        <taxon>Fungi</taxon>
        <taxon>Dikarya</taxon>
        <taxon>Ascomycota</taxon>
        <taxon>Pezizomycotina</taxon>
        <taxon>Sordariomycetes</taxon>
        <taxon>Hypocreomycetidae</taxon>
        <taxon>Hypocreales</taxon>
        <taxon>Clavicipitaceae</taxon>
        <taxon>Clavicipitaceae incertae sedis</taxon>
        <taxon>'Torrubiella' clade</taxon>
    </lineage>
</organism>
<dbReference type="AlphaFoldDB" id="A0A0A1TNA6"/>
<dbReference type="Proteomes" id="UP000039046">
    <property type="component" value="Unassembled WGS sequence"/>
</dbReference>
<gene>
    <name evidence="1" type="ORF">VHEMI08512</name>
</gene>
<dbReference type="HOGENOM" id="CLU_1273052_0_0_1"/>
<evidence type="ECO:0000313" key="2">
    <source>
        <dbReference type="Proteomes" id="UP000039046"/>
    </source>
</evidence>
<protein>
    <submittedName>
        <fullName evidence="1">Uncharacterized protein</fullName>
    </submittedName>
</protein>